<reference evidence="3 4" key="1">
    <citation type="journal article" date="2013" name="PLoS ONE">
        <title>Poles Apart: Arctic and Antarctic Octadecabacter strains Share High Genome Plasticity and a New Type of Xanthorhodopsin.</title>
        <authorList>
            <person name="Vollmers J."/>
            <person name="Voget S."/>
            <person name="Dietrich S."/>
            <person name="Gollnow K."/>
            <person name="Smits M."/>
            <person name="Meyer K."/>
            <person name="Brinkhoff T."/>
            <person name="Simon M."/>
            <person name="Daniel R."/>
        </authorList>
    </citation>
    <scope>NUCLEOTIDE SEQUENCE [LARGE SCALE GENOMIC DNA]</scope>
    <source>
        <strain evidence="3 4">238</strain>
        <plasmid evidence="4">Plasmid pOA238_118</plasmid>
    </source>
</reference>
<feature type="region of interest" description="Disordered" evidence="1">
    <location>
        <begin position="248"/>
        <end position="270"/>
    </location>
</feature>
<dbReference type="AlphaFoldDB" id="M9RW53"/>
<dbReference type="HOGENOM" id="CLU_1007617_0_0_5"/>
<dbReference type="OrthoDB" id="7837241at2"/>
<protein>
    <submittedName>
        <fullName evidence="3">Uncharacterized protein</fullName>
    </submittedName>
</protein>
<gene>
    <name evidence="3" type="ORF">OA238_118p0400</name>
</gene>
<evidence type="ECO:0000313" key="4">
    <source>
        <dbReference type="Proteomes" id="UP000004688"/>
    </source>
</evidence>
<keyword evidence="3" id="KW-0614">Plasmid</keyword>
<feature type="transmembrane region" description="Helical" evidence="2">
    <location>
        <begin position="58"/>
        <end position="78"/>
    </location>
</feature>
<keyword evidence="2" id="KW-0812">Transmembrane</keyword>
<keyword evidence="4" id="KW-1185">Reference proteome</keyword>
<keyword evidence="2" id="KW-0472">Membrane</keyword>
<keyword evidence="2" id="KW-1133">Transmembrane helix</keyword>
<sequence>MAPRSPKTEDRPDLDESIQIALDAAESSMDVTAEFERISAQFMDTSKKTQQLEKVSRTGLIVGCAVAVISVTIMGLIWQRSSSGLERLAATNTELLVILTENVSTMDQTLGPVMESLRQDYAGLQAEVSAMSEKFSGLEQVITDIATISETVGLLDTLEDAQTRAEAIKTELGDRIATLNGELALNVSAAVQDTLSGQADAYNKLITEMSAVMNGLGTSDNPQDFTQIQASMNDRFKELNERIGMIQTSTPTVRAPRPQPKQQPDVIKFP</sequence>
<dbReference type="EMBL" id="CP003743">
    <property type="protein sequence ID" value="AGI74736.1"/>
    <property type="molecule type" value="Genomic_DNA"/>
</dbReference>
<evidence type="ECO:0000313" key="3">
    <source>
        <dbReference type="EMBL" id="AGI74736.1"/>
    </source>
</evidence>
<evidence type="ECO:0000256" key="1">
    <source>
        <dbReference type="SAM" id="MobiDB-lite"/>
    </source>
</evidence>
<organism evidence="3 4">
    <name type="scientific">Octadecabacter arcticus 238</name>
    <dbReference type="NCBI Taxonomy" id="391616"/>
    <lineage>
        <taxon>Bacteria</taxon>
        <taxon>Pseudomonadati</taxon>
        <taxon>Pseudomonadota</taxon>
        <taxon>Alphaproteobacteria</taxon>
        <taxon>Rhodobacterales</taxon>
        <taxon>Roseobacteraceae</taxon>
        <taxon>Octadecabacter</taxon>
    </lineage>
</organism>
<accession>M9RW53</accession>
<dbReference type="KEGG" id="oar:OA238_118p0400"/>
<dbReference type="Proteomes" id="UP000004688">
    <property type="component" value="Plasmid pOA238_118"/>
</dbReference>
<proteinExistence type="predicted"/>
<geneLocation type="plasmid" evidence="3 4">
    <name>pOA238_118</name>
</geneLocation>
<evidence type="ECO:0000256" key="2">
    <source>
        <dbReference type="SAM" id="Phobius"/>
    </source>
</evidence>
<name>M9RW53_9RHOB</name>